<proteinExistence type="predicted"/>
<dbReference type="Pfam" id="PF01607">
    <property type="entry name" value="CBM_14"/>
    <property type="match status" value="1"/>
</dbReference>
<dbReference type="RefSeq" id="WP_064053804.1">
    <property type="nucleotide sequence ID" value="NZ_JAMQAV010000008.1"/>
</dbReference>
<protein>
    <recommendedName>
        <fullName evidence="2">Chitin-binding type-2 domain-containing protein</fullName>
    </recommendedName>
</protein>
<dbReference type="InterPro" id="IPR002557">
    <property type="entry name" value="Chitin-bd_dom"/>
</dbReference>
<evidence type="ECO:0000313" key="3">
    <source>
        <dbReference type="EMBL" id="OAJ48241.1"/>
    </source>
</evidence>
<feature type="domain" description="Chitin-binding type-2" evidence="2">
    <location>
        <begin position="40"/>
        <end position="91"/>
    </location>
</feature>
<dbReference type="Proteomes" id="UP000077563">
    <property type="component" value="Unassembled WGS sequence"/>
</dbReference>
<organism evidence="3 4">
    <name type="scientific">Pseudomonas marginalis</name>
    <name type="common">Pseudomonas panacis</name>
    <dbReference type="NCBI Taxonomy" id="298"/>
    <lineage>
        <taxon>Bacteria</taxon>
        <taxon>Pseudomonadati</taxon>
        <taxon>Pseudomonadota</taxon>
        <taxon>Gammaproteobacteria</taxon>
        <taxon>Pseudomonadales</taxon>
        <taxon>Pseudomonadaceae</taxon>
        <taxon>Pseudomonas</taxon>
    </lineage>
</organism>
<name>A0A9X5KUK5_PSEMA</name>
<evidence type="ECO:0000259" key="2">
    <source>
        <dbReference type="Pfam" id="PF01607"/>
    </source>
</evidence>
<dbReference type="GO" id="GO:0008061">
    <property type="term" value="F:chitin binding"/>
    <property type="evidence" value="ECO:0007669"/>
    <property type="project" value="InterPro"/>
</dbReference>
<dbReference type="InterPro" id="IPR036508">
    <property type="entry name" value="Chitin-bd_dom_sf"/>
</dbReference>
<feature type="signal peptide" evidence="1">
    <location>
        <begin position="1"/>
        <end position="30"/>
    </location>
</feature>
<gene>
    <name evidence="3" type="ORF">AO064_12920</name>
</gene>
<dbReference type="GO" id="GO:0005576">
    <property type="term" value="C:extracellular region"/>
    <property type="evidence" value="ECO:0007669"/>
    <property type="project" value="InterPro"/>
</dbReference>
<dbReference type="AlphaFoldDB" id="A0A9X5KUK5"/>
<dbReference type="EMBL" id="LKEG01000041">
    <property type="protein sequence ID" value="OAJ48241.1"/>
    <property type="molecule type" value="Genomic_DNA"/>
</dbReference>
<accession>A0A9X5KUK5</accession>
<sequence length="94" mass="10236">MKNLTLKFSATLFSKVALGLGIALFISACATESPMADPPCEQTGAGYFKSTVIVGGYYRCIYDSSIQRWKKYNYTCPSGQEFSDAVKKCVPIAS</sequence>
<reference evidence="3 4" key="1">
    <citation type="submission" date="2015-09" db="EMBL/GenBank/DDBJ databases">
        <title>Genome sequence of Pseudomonas marginalis ICMP 3553.</title>
        <authorList>
            <person name="Visnovsky S."/>
            <person name="Lu A."/>
            <person name="Panda P."/>
            <person name="Pitman A."/>
        </authorList>
    </citation>
    <scope>NUCLEOTIDE SEQUENCE [LARGE SCALE GENOMIC DNA]</scope>
    <source>
        <strain evidence="3 4">ICMP 3553</strain>
    </source>
</reference>
<keyword evidence="1" id="KW-0732">Signal</keyword>
<evidence type="ECO:0000313" key="4">
    <source>
        <dbReference type="Proteomes" id="UP000077563"/>
    </source>
</evidence>
<evidence type="ECO:0000256" key="1">
    <source>
        <dbReference type="SAM" id="SignalP"/>
    </source>
</evidence>
<feature type="chain" id="PRO_5040803865" description="Chitin-binding type-2 domain-containing protein" evidence="1">
    <location>
        <begin position="31"/>
        <end position="94"/>
    </location>
</feature>
<comment type="caution">
    <text evidence="3">The sequence shown here is derived from an EMBL/GenBank/DDBJ whole genome shotgun (WGS) entry which is preliminary data.</text>
</comment>
<dbReference type="PROSITE" id="PS51257">
    <property type="entry name" value="PROKAR_LIPOPROTEIN"/>
    <property type="match status" value="1"/>
</dbReference>
<dbReference type="SUPFAM" id="SSF57625">
    <property type="entry name" value="Invertebrate chitin-binding proteins"/>
    <property type="match status" value="1"/>
</dbReference>